<dbReference type="EMBL" id="KQ087198">
    <property type="protein sequence ID" value="KLT43112.1"/>
    <property type="molecule type" value="Genomic_DNA"/>
</dbReference>
<dbReference type="Gene3D" id="1.20.1050.10">
    <property type="match status" value="1"/>
</dbReference>
<dbReference type="InterPro" id="IPR010987">
    <property type="entry name" value="Glutathione-S-Trfase_C-like"/>
</dbReference>
<dbReference type="SFLD" id="SFLDG00358">
    <property type="entry name" value="Main_(cytGST)"/>
    <property type="match status" value="1"/>
</dbReference>
<protein>
    <submittedName>
        <fullName evidence="3">Maleylacetoacetate isomerase</fullName>
    </submittedName>
</protein>
<reference evidence="3 4" key="1">
    <citation type="submission" date="2015-03" db="EMBL/GenBank/DDBJ databases">
        <title>Genomics and transcriptomics of the oil-accumulating basidiomycete yeast T. oleaginosus allow insights into substrate utilization and the diverse evolutionary trajectories of mating systems in fungi.</title>
        <authorList>
            <consortium name="DOE Joint Genome Institute"/>
            <person name="Kourist R."/>
            <person name="Kracht O."/>
            <person name="Bracharz F."/>
            <person name="Lipzen A."/>
            <person name="Nolan M."/>
            <person name="Ohm R."/>
            <person name="Grigoriev I."/>
            <person name="Sun S."/>
            <person name="Heitman J."/>
            <person name="Bruck T."/>
            <person name="Nowrousian M."/>
        </authorList>
    </citation>
    <scope>NUCLEOTIDE SEQUENCE [LARGE SCALE GENOMIC DNA]</scope>
    <source>
        <strain evidence="3 4">IBC0246</strain>
    </source>
</reference>
<dbReference type="SUPFAM" id="SSF52833">
    <property type="entry name" value="Thioredoxin-like"/>
    <property type="match status" value="1"/>
</dbReference>
<dbReference type="AlphaFoldDB" id="A0A0J0XPW0"/>
<proteinExistence type="predicted"/>
<dbReference type="Pfam" id="PF13409">
    <property type="entry name" value="GST_N_2"/>
    <property type="match status" value="1"/>
</dbReference>
<dbReference type="InterPro" id="IPR040079">
    <property type="entry name" value="Glutathione_S-Trfase"/>
</dbReference>
<evidence type="ECO:0000313" key="3">
    <source>
        <dbReference type="EMBL" id="KLT43112.1"/>
    </source>
</evidence>
<dbReference type="GeneID" id="28987206"/>
<dbReference type="GO" id="GO:0004364">
    <property type="term" value="F:glutathione transferase activity"/>
    <property type="evidence" value="ECO:0007669"/>
    <property type="project" value="TreeGrafter"/>
</dbReference>
<dbReference type="Proteomes" id="UP000053611">
    <property type="component" value="Unassembled WGS sequence"/>
</dbReference>
<dbReference type="Gene3D" id="3.40.30.10">
    <property type="entry name" value="Glutaredoxin"/>
    <property type="match status" value="1"/>
</dbReference>
<evidence type="ECO:0000259" key="1">
    <source>
        <dbReference type="PROSITE" id="PS50404"/>
    </source>
</evidence>
<dbReference type="InterPro" id="IPR036249">
    <property type="entry name" value="Thioredoxin-like_sf"/>
</dbReference>
<keyword evidence="3" id="KW-0413">Isomerase</keyword>
<dbReference type="Pfam" id="PF14497">
    <property type="entry name" value="GST_C_3"/>
    <property type="match status" value="1"/>
</dbReference>
<dbReference type="InterPro" id="IPR036282">
    <property type="entry name" value="Glutathione-S-Trfase_C_sf"/>
</dbReference>
<dbReference type="PROSITE" id="PS50404">
    <property type="entry name" value="GST_NTER"/>
    <property type="match status" value="1"/>
</dbReference>
<feature type="domain" description="GST N-terminal" evidence="1">
    <location>
        <begin position="4"/>
        <end position="89"/>
    </location>
</feature>
<dbReference type="GO" id="GO:0006749">
    <property type="term" value="P:glutathione metabolic process"/>
    <property type="evidence" value="ECO:0007669"/>
    <property type="project" value="TreeGrafter"/>
</dbReference>
<dbReference type="GO" id="GO:0006559">
    <property type="term" value="P:L-phenylalanine catabolic process"/>
    <property type="evidence" value="ECO:0007669"/>
    <property type="project" value="TreeGrafter"/>
</dbReference>
<sequence>MSDAKLTLYSYFRSSASARVRTVMNLHGIAHDTVYIHLLQGEQKSAAYTAVNAGQSVPTLVVRDASGEWTLAQSPAIMEYLDDVYGAARPLLPRDGGAAGARARAHIRSIVALLCGDLFPMLSMRTLNRVKAAGGHVEPWTQQCCMEYLTALEAILVTTSRGKYCYGDGLTLADVAFVPQMYTVLRYCPDIMTKFPTIKSVFEHVSVIPEFVAADYMHQPDTPEDQRPK</sequence>
<dbReference type="InterPro" id="IPR004045">
    <property type="entry name" value="Glutathione_S-Trfase_N"/>
</dbReference>
<dbReference type="GO" id="GO:0016034">
    <property type="term" value="F:maleylacetoacetate isomerase activity"/>
    <property type="evidence" value="ECO:0007669"/>
    <property type="project" value="TreeGrafter"/>
</dbReference>
<dbReference type="RefSeq" id="XP_018279603.1">
    <property type="nucleotide sequence ID" value="XM_018426603.1"/>
</dbReference>
<dbReference type="PROSITE" id="PS50405">
    <property type="entry name" value="GST_CTER"/>
    <property type="match status" value="1"/>
</dbReference>
<keyword evidence="4" id="KW-1185">Reference proteome</keyword>
<dbReference type="SFLD" id="SFLDS00019">
    <property type="entry name" value="Glutathione_Transferase_(cytos"/>
    <property type="match status" value="1"/>
</dbReference>
<dbReference type="PANTHER" id="PTHR42673:SF4">
    <property type="entry name" value="MALEYLACETOACETATE ISOMERASE"/>
    <property type="match status" value="1"/>
</dbReference>
<name>A0A0J0XPW0_9TREE</name>
<dbReference type="GO" id="GO:0005739">
    <property type="term" value="C:mitochondrion"/>
    <property type="evidence" value="ECO:0007669"/>
    <property type="project" value="TreeGrafter"/>
</dbReference>
<dbReference type="SUPFAM" id="SSF47616">
    <property type="entry name" value="GST C-terminal domain-like"/>
    <property type="match status" value="1"/>
</dbReference>
<accession>A0A0J0XPW0</accession>
<feature type="domain" description="GST C-terminal" evidence="2">
    <location>
        <begin position="100"/>
        <end position="224"/>
    </location>
</feature>
<organism evidence="3 4">
    <name type="scientific">Cutaneotrichosporon oleaginosum</name>
    <dbReference type="NCBI Taxonomy" id="879819"/>
    <lineage>
        <taxon>Eukaryota</taxon>
        <taxon>Fungi</taxon>
        <taxon>Dikarya</taxon>
        <taxon>Basidiomycota</taxon>
        <taxon>Agaricomycotina</taxon>
        <taxon>Tremellomycetes</taxon>
        <taxon>Trichosporonales</taxon>
        <taxon>Trichosporonaceae</taxon>
        <taxon>Cutaneotrichosporon</taxon>
    </lineage>
</organism>
<dbReference type="PANTHER" id="PTHR42673">
    <property type="entry name" value="MALEYLACETOACETATE ISOMERASE"/>
    <property type="match status" value="1"/>
</dbReference>
<evidence type="ECO:0000259" key="2">
    <source>
        <dbReference type="PROSITE" id="PS50405"/>
    </source>
</evidence>
<gene>
    <name evidence="3" type="ORF">CC85DRAFT_327628</name>
</gene>
<dbReference type="InterPro" id="IPR004046">
    <property type="entry name" value="GST_C"/>
</dbReference>
<dbReference type="OrthoDB" id="202840at2759"/>
<evidence type="ECO:0000313" key="4">
    <source>
        <dbReference type="Proteomes" id="UP000053611"/>
    </source>
</evidence>
<dbReference type="STRING" id="879819.A0A0J0XPW0"/>